<gene>
    <name evidence="1" type="ORF">OB919_01225</name>
</gene>
<dbReference type="RefSeq" id="WP_342805564.1">
    <property type="nucleotide sequence ID" value="NZ_JAOPJZ010000001.1"/>
</dbReference>
<dbReference type="EMBL" id="JAOPJZ010000001">
    <property type="protein sequence ID" value="MCU4750613.1"/>
    <property type="molecule type" value="Genomic_DNA"/>
</dbReference>
<dbReference type="Proteomes" id="UP001321047">
    <property type="component" value="Unassembled WGS sequence"/>
</dbReference>
<proteinExistence type="predicted"/>
<sequence>MKNVEYVYMFGMDRETLEQRLEETGVGVLSLAKDSAAYAVPIAYHYDGDSVFLRFAFEGDSTKREYLEATSEACLCLYGIESDDENWSVLVQGTLRQLTGTERDRFDALTVNETFERLHVFDQDIEAIDIEVYELLADSITGRTTES</sequence>
<dbReference type="InterPro" id="IPR024747">
    <property type="entry name" value="Pyridox_Oxase-rel"/>
</dbReference>
<dbReference type="AlphaFoldDB" id="A0AAP3E4M8"/>
<keyword evidence="2" id="KW-1185">Reference proteome</keyword>
<dbReference type="Gene3D" id="2.30.110.10">
    <property type="entry name" value="Electron Transport, Fmn-binding Protein, Chain A"/>
    <property type="match status" value="1"/>
</dbReference>
<dbReference type="SUPFAM" id="SSF50475">
    <property type="entry name" value="FMN-binding split barrel"/>
    <property type="match status" value="1"/>
</dbReference>
<organism evidence="1 2">
    <name type="scientific">Natronosalvus hydrolyticus</name>
    <dbReference type="NCBI Taxonomy" id="2979988"/>
    <lineage>
        <taxon>Archaea</taxon>
        <taxon>Methanobacteriati</taxon>
        <taxon>Methanobacteriota</taxon>
        <taxon>Stenosarchaea group</taxon>
        <taxon>Halobacteria</taxon>
        <taxon>Halobacteriales</taxon>
        <taxon>Natrialbaceae</taxon>
        <taxon>Natronosalvus</taxon>
    </lineage>
</organism>
<evidence type="ECO:0000313" key="2">
    <source>
        <dbReference type="Proteomes" id="UP001321047"/>
    </source>
</evidence>
<dbReference type="InterPro" id="IPR012349">
    <property type="entry name" value="Split_barrel_FMN-bd"/>
</dbReference>
<name>A0AAP3E4M8_9EURY</name>
<accession>A0AAP3E4M8</accession>
<dbReference type="Pfam" id="PF12900">
    <property type="entry name" value="Pyridox_ox_2"/>
    <property type="match status" value="1"/>
</dbReference>
<evidence type="ECO:0000313" key="1">
    <source>
        <dbReference type="EMBL" id="MCU4750613.1"/>
    </source>
</evidence>
<comment type="caution">
    <text evidence="1">The sequence shown here is derived from an EMBL/GenBank/DDBJ whole genome shotgun (WGS) entry which is preliminary data.</text>
</comment>
<reference evidence="1 2" key="1">
    <citation type="submission" date="2022-09" db="EMBL/GenBank/DDBJ databases">
        <title>Enrichment on poylsaccharides allowed isolation of novel metabolic and taxonomic groups of Haloarchaea.</title>
        <authorList>
            <person name="Sorokin D.Y."/>
            <person name="Elcheninov A.G."/>
            <person name="Khizhniak T.V."/>
            <person name="Kolganova T.V."/>
            <person name="Kublanov I.V."/>
        </authorList>
    </citation>
    <scope>NUCLEOTIDE SEQUENCE [LARGE SCALE GENOMIC DNA]</scope>
    <source>
        <strain evidence="1 2">AArc-curdl1</strain>
    </source>
</reference>
<protein>
    <submittedName>
        <fullName evidence="1">Pyridoxamine 5'-phosphate oxidase family protein</fullName>
    </submittedName>
</protein>